<keyword evidence="12 15" id="KW-0472">Membrane</keyword>
<protein>
    <submittedName>
        <fullName evidence="16">Diacylglycerol kinase family protein</fullName>
    </submittedName>
</protein>
<keyword evidence="8 16" id="KW-0418">Kinase</keyword>
<accession>A0ABS5WI15</accession>
<comment type="caution">
    <text evidence="16">The sequence shown here is derived from an EMBL/GenBank/DDBJ whole genome shotgun (WGS) entry which is preliminary data.</text>
</comment>
<keyword evidence="13" id="KW-0594">Phospholipid biosynthesis</keyword>
<keyword evidence="3" id="KW-1003">Cell membrane</keyword>
<evidence type="ECO:0000256" key="15">
    <source>
        <dbReference type="SAM" id="Phobius"/>
    </source>
</evidence>
<comment type="subcellular location">
    <subcellularLocation>
        <location evidence="1">Cell membrane</location>
        <topology evidence="1">Multi-pass membrane protein</topology>
    </subcellularLocation>
</comment>
<keyword evidence="11" id="KW-0443">Lipid metabolism</keyword>
<name>A0ABS5WI15_9FLAO</name>
<evidence type="ECO:0000256" key="5">
    <source>
        <dbReference type="ARBA" id="ARBA00022679"/>
    </source>
</evidence>
<dbReference type="InterPro" id="IPR000829">
    <property type="entry name" value="DAGK"/>
</dbReference>
<dbReference type="PANTHER" id="PTHR34299">
    <property type="entry name" value="DIACYLGLYCEROL KINASE"/>
    <property type="match status" value="1"/>
</dbReference>
<evidence type="ECO:0000256" key="11">
    <source>
        <dbReference type="ARBA" id="ARBA00023098"/>
    </source>
</evidence>
<dbReference type="RefSeq" id="WP_155596643.1">
    <property type="nucleotide sequence ID" value="NZ_JACATN010000005.1"/>
</dbReference>
<evidence type="ECO:0000256" key="8">
    <source>
        <dbReference type="ARBA" id="ARBA00022777"/>
    </source>
</evidence>
<keyword evidence="5" id="KW-0808">Transferase</keyword>
<evidence type="ECO:0000256" key="6">
    <source>
        <dbReference type="ARBA" id="ARBA00022692"/>
    </source>
</evidence>
<keyword evidence="17" id="KW-1185">Reference proteome</keyword>
<dbReference type="GO" id="GO:0016301">
    <property type="term" value="F:kinase activity"/>
    <property type="evidence" value="ECO:0007669"/>
    <property type="project" value="UniProtKB-KW"/>
</dbReference>
<evidence type="ECO:0000256" key="13">
    <source>
        <dbReference type="ARBA" id="ARBA00023209"/>
    </source>
</evidence>
<dbReference type="CDD" id="cd14265">
    <property type="entry name" value="UDPK_IM_like"/>
    <property type="match status" value="1"/>
</dbReference>
<organism evidence="16 17">
    <name type="scientific">Zobellia barbeyronii</name>
    <dbReference type="NCBI Taxonomy" id="2748009"/>
    <lineage>
        <taxon>Bacteria</taxon>
        <taxon>Pseudomonadati</taxon>
        <taxon>Bacteroidota</taxon>
        <taxon>Flavobacteriia</taxon>
        <taxon>Flavobacteriales</taxon>
        <taxon>Flavobacteriaceae</taxon>
        <taxon>Zobellia</taxon>
    </lineage>
</organism>
<dbReference type="EMBL" id="JACATN010000005">
    <property type="protein sequence ID" value="MBT2163054.1"/>
    <property type="molecule type" value="Genomic_DNA"/>
</dbReference>
<dbReference type="Proteomes" id="UP000740413">
    <property type="component" value="Unassembled WGS sequence"/>
</dbReference>
<evidence type="ECO:0000256" key="10">
    <source>
        <dbReference type="ARBA" id="ARBA00022989"/>
    </source>
</evidence>
<reference evidence="16 17" key="1">
    <citation type="submission" date="2020-06" db="EMBL/GenBank/DDBJ databases">
        <authorList>
            <person name="Isaeva M.P."/>
            <person name="Chernysheva N.Y."/>
        </authorList>
    </citation>
    <scope>NUCLEOTIDE SEQUENCE [LARGE SCALE GENOMIC DNA]</scope>
    <source>
        <strain evidence="16 17">KMM 6746</strain>
    </source>
</reference>
<evidence type="ECO:0000256" key="9">
    <source>
        <dbReference type="ARBA" id="ARBA00022840"/>
    </source>
</evidence>
<evidence type="ECO:0000256" key="14">
    <source>
        <dbReference type="ARBA" id="ARBA00023264"/>
    </source>
</evidence>
<gene>
    <name evidence="16" type="ORF">HW347_17425</name>
</gene>
<dbReference type="Pfam" id="PF01219">
    <property type="entry name" value="DAGK_prokar"/>
    <property type="match status" value="1"/>
</dbReference>
<sequence length="122" mass="13335">MPKEESFAVNRIKSVGFAMRGALLLIKTEASIKIQVFLAVVVTIAGFYYEISTTEWIFQIFAVSLVVGIEGANTAIEKICDFIHPDFDERIGFIKDVAAGAVMLVSIGATIVGCIIYLPKIF</sequence>
<keyword evidence="7" id="KW-0547">Nucleotide-binding</keyword>
<evidence type="ECO:0000256" key="1">
    <source>
        <dbReference type="ARBA" id="ARBA00004651"/>
    </source>
</evidence>
<comment type="similarity">
    <text evidence="2">Belongs to the bacterial diacylglycerol kinase family.</text>
</comment>
<keyword evidence="9" id="KW-0067">ATP-binding</keyword>
<keyword evidence="4" id="KW-0444">Lipid biosynthesis</keyword>
<dbReference type="Gene3D" id="1.10.287.3610">
    <property type="match status" value="1"/>
</dbReference>
<dbReference type="InterPro" id="IPR033717">
    <property type="entry name" value="UDPK"/>
</dbReference>
<dbReference type="InterPro" id="IPR036945">
    <property type="entry name" value="DAGK_sf"/>
</dbReference>
<evidence type="ECO:0000256" key="3">
    <source>
        <dbReference type="ARBA" id="ARBA00022475"/>
    </source>
</evidence>
<keyword evidence="6 15" id="KW-0812">Transmembrane</keyword>
<evidence type="ECO:0000256" key="4">
    <source>
        <dbReference type="ARBA" id="ARBA00022516"/>
    </source>
</evidence>
<dbReference type="PANTHER" id="PTHR34299:SF1">
    <property type="entry name" value="DIACYLGLYCEROL KINASE"/>
    <property type="match status" value="1"/>
</dbReference>
<feature type="transmembrane region" description="Helical" evidence="15">
    <location>
        <begin position="97"/>
        <end position="118"/>
    </location>
</feature>
<evidence type="ECO:0000256" key="7">
    <source>
        <dbReference type="ARBA" id="ARBA00022741"/>
    </source>
</evidence>
<evidence type="ECO:0000256" key="12">
    <source>
        <dbReference type="ARBA" id="ARBA00023136"/>
    </source>
</evidence>
<feature type="transmembrane region" description="Helical" evidence="15">
    <location>
        <begin position="30"/>
        <end position="50"/>
    </location>
</feature>
<evidence type="ECO:0000313" key="16">
    <source>
        <dbReference type="EMBL" id="MBT2163054.1"/>
    </source>
</evidence>
<proteinExistence type="inferred from homology"/>
<keyword evidence="10 15" id="KW-1133">Transmembrane helix</keyword>
<evidence type="ECO:0000313" key="17">
    <source>
        <dbReference type="Proteomes" id="UP000740413"/>
    </source>
</evidence>
<reference evidence="17" key="2">
    <citation type="submission" date="2023-07" db="EMBL/GenBank/DDBJ databases">
        <title>Zobellia barbeyronii sp. nov., a new marine flavobacterium, isolated from green and red algae.</title>
        <authorList>
            <person name="Nedashkovskaya O.I."/>
            <person name="Otstavnykh N."/>
            <person name="Zhukova N."/>
            <person name="Guzev K."/>
            <person name="Chausova V."/>
            <person name="Tekutyeva L."/>
            <person name="Mikhailov V."/>
            <person name="Isaeva M."/>
        </authorList>
    </citation>
    <scope>NUCLEOTIDE SEQUENCE [LARGE SCALE GENOMIC DNA]</scope>
    <source>
        <strain evidence="17">KMM 6746</strain>
    </source>
</reference>
<keyword evidence="14" id="KW-1208">Phospholipid metabolism</keyword>
<evidence type="ECO:0000256" key="2">
    <source>
        <dbReference type="ARBA" id="ARBA00005967"/>
    </source>
</evidence>